<name>A0A8K0W2I2_9PLEO</name>
<dbReference type="InterPro" id="IPR011990">
    <property type="entry name" value="TPR-like_helical_dom_sf"/>
</dbReference>
<organism evidence="2 3">
    <name type="scientific">Paraphoma chrysanthemicola</name>
    <dbReference type="NCBI Taxonomy" id="798071"/>
    <lineage>
        <taxon>Eukaryota</taxon>
        <taxon>Fungi</taxon>
        <taxon>Dikarya</taxon>
        <taxon>Ascomycota</taxon>
        <taxon>Pezizomycotina</taxon>
        <taxon>Dothideomycetes</taxon>
        <taxon>Pleosporomycetidae</taxon>
        <taxon>Pleosporales</taxon>
        <taxon>Pleosporineae</taxon>
        <taxon>Phaeosphaeriaceae</taxon>
        <taxon>Paraphoma</taxon>
    </lineage>
</organism>
<evidence type="ECO:0000256" key="1">
    <source>
        <dbReference type="ARBA" id="ARBA00022737"/>
    </source>
</evidence>
<dbReference type="PANTHER" id="PTHR47447:SF17">
    <property type="entry name" value="OS12G0638900 PROTEIN"/>
    <property type="match status" value="1"/>
</dbReference>
<keyword evidence="1" id="KW-0677">Repeat</keyword>
<keyword evidence="3" id="KW-1185">Reference proteome</keyword>
<evidence type="ECO:0000313" key="3">
    <source>
        <dbReference type="Proteomes" id="UP000813461"/>
    </source>
</evidence>
<evidence type="ECO:0000313" key="2">
    <source>
        <dbReference type="EMBL" id="KAH7091267.1"/>
    </source>
</evidence>
<reference evidence="2" key="1">
    <citation type="journal article" date="2021" name="Nat. Commun.">
        <title>Genetic determinants of endophytism in the Arabidopsis root mycobiome.</title>
        <authorList>
            <person name="Mesny F."/>
            <person name="Miyauchi S."/>
            <person name="Thiergart T."/>
            <person name="Pickel B."/>
            <person name="Atanasova L."/>
            <person name="Karlsson M."/>
            <person name="Huettel B."/>
            <person name="Barry K.W."/>
            <person name="Haridas S."/>
            <person name="Chen C."/>
            <person name="Bauer D."/>
            <person name="Andreopoulos W."/>
            <person name="Pangilinan J."/>
            <person name="LaButti K."/>
            <person name="Riley R."/>
            <person name="Lipzen A."/>
            <person name="Clum A."/>
            <person name="Drula E."/>
            <person name="Henrissat B."/>
            <person name="Kohler A."/>
            <person name="Grigoriev I.V."/>
            <person name="Martin F.M."/>
            <person name="Hacquard S."/>
        </authorList>
    </citation>
    <scope>NUCLEOTIDE SEQUENCE</scope>
    <source>
        <strain evidence="2">MPI-SDFR-AT-0120</strain>
    </source>
</reference>
<protein>
    <recommendedName>
        <fullName evidence="4">Complex I intermediate-associated protein 84</fullName>
    </recommendedName>
</protein>
<dbReference type="AlphaFoldDB" id="A0A8K0W2I2"/>
<dbReference type="Proteomes" id="UP000813461">
    <property type="component" value="Unassembled WGS sequence"/>
</dbReference>
<proteinExistence type="predicted"/>
<comment type="caution">
    <text evidence="2">The sequence shown here is derived from an EMBL/GenBank/DDBJ whole genome shotgun (WGS) entry which is preliminary data.</text>
</comment>
<gene>
    <name evidence="2" type="ORF">FB567DRAFT_490073</name>
</gene>
<accession>A0A8K0W2I2</accession>
<dbReference type="OrthoDB" id="185373at2759"/>
<dbReference type="PANTHER" id="PTHR47447">
    <property type="entry name" value="OS03G0856100 PROTEIN"/>
    <property type="match status" value="1"/>
</dbReference>
<dbReference type="EMBL" id="JAGMVJ010000004">
    <property type="protein sequence ID" value="KAH7091267.1"/>
    <property type="molecule type" value="Genomic_DNA"/>
</dbReference>
<evidence type="ECO:0008006" key="4">
    <source>
        <dbReference type="Google" id="ProtNLM"/>
    </source>
</evidence>
<dbReference type="Gene3D" id="1.25.40.10">
    <property type="entry name" value="Tetratricopeptide repeat domain"/>
    <property type="match status" value="2"/>
</dbReference>
<sequence length="808" mass="92806">MPSHLTRVVFRSLIANEPLIYRGCHHRAIRPHLANHNGPRALPRTQRRTFLELFKQRRKLKPPEIPAGLEIMSELMHAQKTDVRPPRPEVVADAFKAFFAQRKGAFDDFYISRADKALQYLLENLREDGQPWLSTKELDDILRKLLHIDHRPKTSGPEHARFGSALLEQWAKQSEAASASEQQPVHSLEEDLKRVRLLSIFGPAPEARDIVADKFKHGPELSPEQLKLVRTAWTTMLGGIIQEGNLEEVQKTTDLIQSTSVPVSTRMQSDLVTFFVERNKLEEARFWYAYPVFSRLGTESRSPSGRTSAALLKACALSGDLDFGHEVVVAMLKNEMLSKDSWDAIFLWSAAIGKGVDEVDRMMSVMIRRNDEARQKDPSLDIVRPDVKTINSLVDFAMSKQDPYMAERCIALGEKRGIAPDEQTYAMQIQYRLSVKDLDGARVAYFNLQGDFSGAERSVAVINQLIQALCESKQQQFDELMVMVDDLHERKAYFAPETVAALCVLHLQRGEAHDGTDLLQVHAHQFAPEQRRVIQRALLAFILNGETSTTDAWDAYHIMRNVFQETPREDRIQVMNNFFVRKRSDMACHVFFHMRNHVSPKIAANRDVYVAAFTGFAHCEDIESLELAHNQLKLDLNVDLDTRLRNSLMLAYAATKENKKALQFWREICESKEGPSYNSLAIAFRSCEGMHFGHEHARSIWKRLREQDVEIDKPIWTAYMCALARNHQHEEAQALIETVEDEFGFTPDLNILGNWFNMTTNSERQVKVEAWIRERYPSVWTEIEALGHWVTMDGFGYRQYYLNRDLEP</sequence>